<dbReference type="RefSeq" id="WP_146472573.1">
    <property type="nucleotide sequence ID" value="NZ_BNCF01000001.1"/>
</dbReference>
<name>A0A918YVR6_9GAMM</name>
<evidence type="ECO:0000313" key="5">
    <source>
        <dbReference type="Proteomes" id="UP000636453"/>
    </source>
</evidence>
<evidence type="ECO:0000259" key="3">
    <source>
        <dbReference type="PROSITE" id="PS50822"/>
    </source>
</evidence>
<gene>
    <name evidence="4" type="ORF">GCM10007167_02990</name>
</gene>
<dbReference type="GO" id="GO:0003676">
    <property type="term" value="F:nucleic acid binding"/>
    <property type="evidence" value="ECO:0007669"/>
    <property type="project" value="InterPro"/>
</dbReference>
<dbReference type="SMART" id="SM00950">
    <property type="entry name" value="Piwi"/>
    <property type="match status" value="1"/>
</dbReference>
<sequence>MLETTQRKILTTDQNPDGALFLNAAFLHFGDVVVHVDVLSRPENLSELRRKHRATHVFRATRDLVFAAPIIEGAPRLSGEQTKISLRDDPEMACHLWREALLRRFFERKREIIRGVPVQVLSRAAGDALGAGKDWESKSTCPSVLSAIDARVAYGFSAQVFRPPSQSEHQIALPVVVLDVFVVEQITASVAELVAQGVDLRHVYVGELEPISDERVLPELKLRGLLRDVIQGIATVEADNGRIEKIDASKLRVEATRKNIRQLLEHALGHGRWVRASEDMKARAAAVHEGASWVKRLQTAHDLLRKDPLEIVPGIQVTVGDLVNPARWPNGNATVRRAEPAIYVFDAAGRKVHESASHGIAAHGPYSRSASIPRGPRVCLICQASQQGVAEQLMYKFLHGIQGTVFSRGFLRTYGFENCQPVPFTARDGSARAYHEAAQRALQAATESKQPWDLAFVQVEDRTHQLRGDDNPYLVTKAFFLTQQIPIQQFRFETAQTPDAQLAFTLSNMALATYAKLGGIPWLLRADPTTTHELVVGISSTWVRESRLSQGERLVGITTVFSGDGSYFLHTVSKAVRYENYSEAMLESLRTSIDRVRRERNWQNGERVRLIFHAFKPLKDAEAIAVKRLAEDLSDFQLEFAFLHVASDTSLQLFNSNSQGVPIGKTDKVKGRYVPERGLMVALSDRDLLLCATGAKELKRSTDGAPVPLRLYLHRASTFRDLQYLGQQVLMFASHSWRGFQPAPMPVTVSYSQLIARHLGRLAKTTRWNPDVLCGRIGTTRWFL</sequence>
<reference evidence="4" key="2">
    <citation type="submission" date="2020-09" db="EMBL/GenBank/DDBJ databases">
        <authorList>
            <person name="Sun Q."/>
            <person name="Kim S."/>
        </authorList>
    </citation>
    <scope>NUCLEOTIDE SEQUENCE</scope>
    <source>
        <strain evidence="4">KCTC 32020</strain>
    </source>
</reference>
<dbReference type="InterPro" id="IPR036397">
    <property type="entry name" value="RNaseH_sf"/>
</dbReference>
<feature type="domain" description="Piwi" evidence="3">
    <location>
        <begin position="454"/>
        <end position="764"/>
    </location>
</feature>
<dbReference type="AlphaFoldDB" id="A0A918YVR6"/>
<proteinExistence type="inferred from homology"/>
<dbReference type="PROSITE" id="PS50822">
    <property type="entry name" value="PIWI"/>
    <property type="match status" value="1"/>
</dbReference>
<evidence type="ECO:0000256" key="2">
    <source>
        <dbReference type="ARBA" id="ARBA00035032"/>
    </source>
</evidence>
<comment type="caution">
    <text evidence="4">The sequence shown here is derived from an EMBL/GenBank/DDBJ whole genome shotgun (WGS) entry which is preliminary data.</text>
</comment>
<protein>
    <recommendedName>
        <fullName evidence="2">Protein argonaute</fullName>
    </recommendedName>
</protein>
<dbReference type="Gene3D" id="3.30.420.10">
    <property type="entry name" value="Ribonuclease H-like superfamily/Ribonuclease H"/>
    <property type="match status" value="1"/>
</dbReference>
<dbReference type="SUPFAM" id="SSF53098">
    <property type="entry name" value="Ribonuclease H-like"/>
    <property type="match status" value="1"/>
</dbReference>
<dbReference type="OrthoDB" id="580851at2"/>
<dbReference type="CDD" id="cd04659">
    <property type="entry name" value="Piwi_piwi-like_ProArk"/>
    <property type="match status" value="1"/>
</dbReference>
<dbReference type="EMBL" id="BNCF01000001">
    <property type="protein sequence ID" value="GHE25661.1"/>
    <property type="molecule type" value="Genomic_DNA"/>
</dbReference>
<dbReference type="Proteomes" id="UP000636453">
    <property type="component" value="Unassembled WGS sequence"/>
</dbReference>
<evidence type="ECO:0000256" key="1">
    <source>
        <dbReference type="ARBA" id="ARBA00035012"/>
    </source>
</evidence>
<dbReference type="InterPro" id="IPR012337">
    <property type="entry name" value="RNaseH-like_sf"/>
</dbReference>
<dbReference type="Pfam" id="PF02171">
    <property type="entry name" value="Piwi"/>
    <property type="match status" value="1"/>
</dbReference>
<reference evidence="4" key="1">
    <citation type="journal article" date="2014" name="Int. J. Syst. Evol. Microbiol.">
        <title>Complete genome sequence of Corynebacterium casei LMG S-19264T (=DSM 44701T), isolated from a smear-ripened cheese.</title>
        <authorList>
            <consortium name="US DOE Joint Genome Institute (JGI-PGF)"/>
            <person name="Walter F."/>
            <person name="Albersmeier A."/>
            <person name="Kalinowski J."/>
            <person name="Ruckert C."/>
        </authorList>
    </citation>
    <scope>NUCLEOTIDE SEQUENCE</scope>
    <source>
        <strain evidence="4">KCTC 32020</strain>
    </source>
</reference>
<accession>A0A918YVR6</accession>
<evidence type="ECO:0000313" key="4">
    <source>
        <dbReference type="EMBL" id="GHE25661.1"/>
    </source>
</evidence>
<dbReference type="InterPro" id="IPR003165">
    <property type="entry name" value="Piwi"/>
</dbReference>
<dbReference type="Gene3D" id="3.40.50.2300">
    <property type="match status" value="1"/>
</dbReference>
<organism evidence="4 5">
    <name type="scientific">Vulcaniibacterium thermophilum</name>
    <dbReference type="NCBI Taxonomy" id="1169913"/>
    <lineage>
        <taxon>Bacteria</taxon>
        <taxon>Pseudomonadati</taxon>
        <taxon>Pseudomonadota</taxon>
        <taxon>Gammaproteobacteria</taxon>
        <taxon>Lysobacterales</taxon>
        <taxon>Lysobacteraceae</taxon>
        <taxon>Vulcaniibacterium</taxon>
    </lineage>
</organism>
<comment type="similarity">
    <text evidence="1">Belongs to the argonaute family. Long pAgo subfamily.</text>
</comment>
<keyword evidence="5" id="KW-1185">Reference proteome</keyword>